<proteinExistence type="inferred from homology"/>
<dbReference type="EC" id="2.6.1.-" evidence="1"/>
<gene>
    <name evidence="3" type="ORF">SAMN04488109_6847</name>
</gene>
<sequence length="371" mass="41892">MKIKDFAIERYFSEHEFTAKYLLSASDPDGFSLQYVLDLASQKEKESWANLRLGYTETRGAPALRKAIAGHYAAMTPDEVLVSSPGEANFCLMNVLLERGDEVICMTPAYQSLYQIAESIGARLSFWKPEESNGWYFDPAQLKELVSTRTKLIIVNFPHNPTGFSPSSEDWNEIINIARHRNVVLLSDEMYHGLIYDPKDQIPAACDLYENAVSLWGMAKSFGLAGLRLGWLSSKNAALLSRIEAFKDYLTICNSATSEILATIALNNSDHFIQANIRKIKTNIEAFKQFQERNPELLDFHIPKSGSTAFVRLKIPSPAFEYAERLVQKTGIMMLPSEKFDYGGQHARIGFGRQNLPEILKTWEQFHKTGG</sequence>
<protein>
    <recommendedName>
        <fullName evidence="1">Aminotransferase</fullName>
        <ecNumber evidence="1">2.6.1.-</ecNumber>
    </recommendedName>
</protein>
<organism evidence="3 4">
    <name type="scientific">Chryseolinea serpens</name>
    <dbReference type="NCBI Taxonomy" id="947013"/>
    <lineage>
        <taxon>Bacteria</taxon>
        <taxon>Pseudomonadati</taxon>
        <taxon>Bacteroidota</taxon>
        <taxon>Cytophagia</taxon>
        <taxon>Cytophagales</taxon>
        <taxon>Fulvivirgaceae</taxon>
        <taxon>Chryseolinea</taxon>
    </lineage>
</organism>
<comment type="cofactor">
    <cofactor evidence="1">
        <name>pyridoxal 5'-phosphate</name>
        <dbReference type="ChEBI" id="CHEBI:597326"/>
    </cofactor>
</comment>
<dbReference type="InterPro" id="IPR015421">
    <property type="entry name" value="PyrdxlP-dep_Trfase_major"/>
</dbReference>
<keyword evidence="1 3" id="KW-0032">Aminotransferase</keyword>
<dbReference type="PANTHER" id="PTHR43510">
    <property type="entry name" value="AMINOTRANSFERASE FUNCTION, HYPOTHETICAL (EUROFUNG)"/>
    <property type="match status" value="1"/>
</dbReference>
<dbReference type="InterPro" id="IPR015422">
    <property type="entry name" value="PyrdxlP-dep_Trfase_small"/>
</dbReference>
<accession>A0A1M5XTW3</accession>
<evidence type="ECO:0000313" key="4">
    <source>
        <dbReference type="Proteomes" id="UP000184212"/>
    </source>
</evidence>
<dbReference type="Gene3D" id="3.40.640.10">
    <property type="entry name" value="Type I PLP-dependent aspartate aminotransferase-like (Major domain)"/>
    <property type="match status" value="1"/>
</dbReference>
<evidence type="ECO:0000256" key="1">
    <source>
        <dbReference type="RuleBase" id="RU000481"/>
    </source>
</evidence>
<dbReference type="GO" id="GO:0008483">
    <property type="term" value="F:transaminase activity"/>
    <property type="evidence" value="ECO:0007669"/>
    <property type="project" value="UniProtKB-KW"/>
</dbReference>
<dbReference type="EMBL" id="FQWQ01000007">
    <property type="protein sequence ID" value="SHI02984.1"/>
    <property type="molecule type" value="Genomic_DNA"/>
</dbReference>
<dbReference type="RefSeq" id="WP_073143544.1">
    <property type="nucleotide sequence ID" value="NZ_FQWQ01000007.1"/>
</dbReference>
<keyword evidence="1 3" id="KW-0808">Transferase</keyword>
<name>A0A1M5XTW3_9BACT</name>
<dbReference type="InterPro" id="IPR015424">
    <property type="entry name" value="PyrdxlP-dep_Trfase"/>
</dbReference>
<dbReference type="PROSITE" id="PS00105">
    <property type="entry name" value="AA_TRANSFER_CLASS_1"/>
    <property type="match status" value="1"/>
</dbReference>
<comment type="similarity">
    <text evidence="1">Belongs to the class-I pyridoxal-phosphate-dependent aminotransferase family.</text>
</comment>
<dbReference type="SUPFAM" id="SSF53383">
    <property type="entry name" value="PLP-dependent transferases"/>
    <property type="match status" value="1"/>
</dbReference>
<dbReference type="PANTHER" id="PTHR43510:SF1">
    <property type="entry name" value="AMINOTRANSFERASE FUNCTION, HYPOTHETICAL (EUROFUNG)"/>
    <property type="match status" value="1"/>
</dbReference>
<dbReference type="Pfam" id="PF00155">
    <property type="entry name" value="Aminotran_1_2"/>
    <property type="match status" value="1"/>
</dbReference>
<dbReference type="OrthoDB" id="9802872at2"/>
<keyword evidence="4" id="KW-1185">Reference proteome</keyword>
<dbReference type="Proteomes" id="UP000184212">
    <property type="component" value="Unassembled WGS sequence"/>
</dbReference>
<feature type="domain" description="Aminotransferase class I/classII large" evidence="2">
    <location>
        <begin position="21"/>
        <end position="351"/>
    </location>
</feature>
<reference evidence="3 4" key="1">
    <citation type="submission" date="2016-11" db="EMBL/GenBank/DDBJ databases">
        <authorList>
            <person name="Jaros S."/>
            <person name="Januszkiewicz K."/>
            <person name="Wedrychowicz H."/>
        </authorList>
    </citation>
    <scope>NUCLEOTIDE SEQUENCE [LARGE SCALE GENOMIC DNA]</scope>
    <source>
        <strain evidence="3 4">DSM 24574</strain>
    </source>
</reference>
<dbReference type="Gene3D" id="3.90.1150.10">
    <property type="entry name" value="Aspartate Aminotransferase, domain 1"/>
    <property type="match status" value="1"/>
</dbReference>
<dbReference type="CDD" id="cd00609">
    <property type="entry name" value="AAT_like"/>
    <property type="match status" value="1"/>
</dbReference>
<evidence type="ECO:0000313" key="3">
    <source>
        <dbReference type="EMBL" id="SHI02984.1"/>
    </source>
</evidence>
<evidence type="ECO:0000259" key="2">
    <source>
        <dbReference type="Pfam" id="PF00155"/>
    </source>
</evidence>
<dbReference type="GO" id="GO:0030170">
    <property type="term" value="F:pyridoxal phosphate binding"/>
    <property type="evidence" value="ECO:0007669"/>
    <property type="project" value="InterPro"/>
</dbReference>
<dbReference type="STRING" id="947013.SAMN04488109_6847"/>
<dbReference type="InterPro" id="IPR004838">
    <property type="entry name" value="NHTrfase_class1_PyrdxlP-BS"/>
</dbReference>
<dbReference type="AlphaFoldDB" id="A0A1M5XTW3"/>
<dbReference type="InterPro" id="IPR004839">
    <property type="entry name" value="Aminotransferase_I/II_large"/>
</dbReference>